<proteinExistence type="predicted"/>
<keyword evidence="1" id="KW-0472">Membrane</keyword>
<organism evidence="2 3">
    <name type="scientific">Amycolatopsis cihanbeyliensis</name>
    <dbReference type="NCBI Taxonomy" id="1128664"/>
    <lineage>
        <taxon>Bacteria</taxon>
        <taxon>Bacillati</taxon>
        <taxon>Actinomycetota</taxon>
        <taxon>Actinomycetes</taxon>
        <taxon>Pseudonocardiales</taxon>
        <taxon>Pseudonocardiaceae</taxon>
        <taxon>Amycolatopsis</taxon>
    </lineage>
</organism>
<evidence type="ECO:0000313" key="2">
    <source>
        <dbReference type="EMBL" id="TQJ04099.1"/>
    </source>
</evidence>
<keyword evidence="1" id="KW-1133">Transmembrane helix</keyword>
<protein>
    <submittedName>
        <fullName evidence="2">Uncharacterized protein</fullName>
    </submittedName>
</protein>
<keyword evidence="3" id="KW-1185">Reference proteome</keyword>
<dbReference type="RefSeq" id="WP_141999822.1">
    <property type="nucleotide sequence ID" value="NZ_VFML01000001.1"/>
</dbReference>
<feature type="transmembrane region" description="Helical" evidence="1">
    <location>
        <begin position="6"/>
        <end position="25"/>
    </location>
</feature>
<sequence>MEIVGVIVGIGFLVLAVLLAAFFVWDARRTYGVHSNRDPALSVLALAGRLARERMEGSGE</sequence>
<name>A0A542DLY6_AMYCI</name>
<dbReference type="AlphaFoldDB" id="A0A542DLY6"/>
<dbReference type="Proteomes" id="UP000320876">
    <property type="component" value="Unassembled WGS sequence"/>
</dbReference>
<reference evidence="2 3" key="1">
    <citation type="submission" date="2019-06" db="EMBL/GenBank/DDBJ databases">
        <title>Sequencing the genomes of 1000 actinobacteria strains.</title>
        <authorList>
            <person name="Klenk H.-P."/>
        </authorList>
    </citation>
    <scope>NUCLEOTIDE SEQUENCE [LARGE SCALE GENOMIC DNA]</scope>
    <source>
        <strain evidence="2 3">DSM 45679</strain>
    </source>
</reference>
<accession>A0A542DLY6</accession>
<gene>
    <name evidence="2" type="ORF">FB471_3880</name>
</gene>
<keyword evidence="1" id="KW-0812">Transmembrane</keyword>
<comment type="caution">
    <text evidence="2">The sequence shown here is derived from an EMBL/GenBank/DDBJ whole genome shotgun (WGS) entry which is preliminary data.</text>
</comment>
<evidence type="ECO:0000313" key="3">
    <source>
        <dbReference type="Proteomes" id="UP000320876"/>
    </source>
</evidence>
<dbReference type="EMBL" id="VFML01000001">
    <property type="protein sequence ID" value="TQJ04099.1"/>
    <property type="molecule type" value="Genomic_DNA"/>
</dbReference>
<evidence type="ECO:0000256" key="1">
    <source>
        <dbReference type="SAM" id="Phobius"/>
    </source>
</evidence>